<accession>A0A812DPA9</accession>
<evidence type="ECO:0000313" key="3">
    <source>
        <dbReference type="Proteomes" id="UP000597762"/>
    </source>
</evidence>
<name>A0A812DPA9_ACAPH</name>
<feature type="transmembrane region" description="Helical" evidence="1">
    <location>
        <begin position="7"/>
        <end position="25"/>
    </location>
</feature>
<keyword evidence="3" id="KW-1185">Reference proteome</keyword>
<dbReference type="Proteomes" id="UP000597762">
    <property type="component" value="Unassembled WGS sequence"/>
</dbReference>
<feature type="transmembrane region" description="Helical" evidence="1">
    <location>
        <begin position="120"/>
        <end position="140"/>
    </location>
</feature>
<feature type="transmembrane region" description="Helical" evidence="1">
    <location>
        <begin position="187"/>
        <end position="207"/>
    </location>
</feature>
<gene>
    <name evidence="2" type="ORF">SPHA_56628</name>
</gene>
<evidence type="ECO:0000313" key="2">
    <source>
        <dbReference type="EMBL" id="CAE1303897.1"/>
    </source>
</evidence>
<comment type="caution">
    <text evidence="2">The sequence shown here is derived from an EMBL/GenBank/DDBJ whole genome shotgun (WGS) entry which is preliminary data.</text>
</comment>
<dbReference type="AlphaFoldDB" id="A0A812DPA9"/>
<keyword evidence="1" id="KW-0812">Transmembrane</keyword>
<organism evidence="2 3">
    <name type="scientific">Acanthosepion pharaonis</name>
    <name type="common">Pharaoh cuttlefish</name>
    <name type="synonym">Sepia pharaonis</name>
    <dbReference type="NCBI Taxonomy" id="158019"/>
    <lineage>
        <taxon>Eukaryota</taxon>
        <taxon>Metazoa</taxon>
        <taxon>Spiralia</taxon>
        <taxon>Lophotrochozoa</taxon>
        <taxon>Mollusca</taxon>
        <taxon>Cephalopoda</taxon>
        <taxon>Coleoidea</taxon>
        <taxon>Decapodiformes</taxon>
        <taxon>Sepiida</taxon>
        <taxon>Sepiina</taxon>
        <taxon>Sepiidae</taxon>
        <taxon>Acanthosepion</taxon>
    </lineage>
</organism>
<protein>
    <submittedName>
        <fullName evidence="2">Uncharacterized protein</fullName>
    </submittedName>
</protein>
<proteinExistence type="predicted"/>
<dbReference type="EMBL" id="CAHIKZ030003761">
    <property type="protein sequence ID" value="CAE1303897.1"/>
    <property type="molecule type" value="Genomic_DNA"/>
</dbReference>
<reference evidence="2" key="1">
    <citation type="submission" date="2021-01" db="EMBL/GenBank/DDBJ databases">
        <authorList>
            <person name="Li R."/>
            <person name="Bekaert M."/>
        </authorList>
    </citation>
    <scope>NUCLEOTIDE SEQUENCE</scope>
    <source>
        <strain evidence="2">Farmed</strain>
    </source>
</reference>
<feature type="transmembrane region" description="Helical" evidence="1">
    <location>
        <begin position="146"/>
        <end position="166"/>
    </location>
</feature>
<keyword evidence="1" id="KW-0472">Membrane</keyword>
<feature type="transmembrane region" description="Helical" evidence="1">
    <location>
        <begin position="59"/>
        <end position="83"/>
    </location>
</feature>
<feature type="transmembrane region" description="Helical" evidence="1">
    <location>
        <begin position="95"/>
        <end position="113"/>
    </location>
</feature>
<feature type="transmembrane region" description="Helical" evidence="1">
    <location>
        <begin position="31"/>
        <end position="52"/>
    </location>
</feature>
<keyword evidence="1" id="KW-1133">Transmembrane helix</keyword>
<sequence>MTFLQALSCLCGSVIVVVVATKFILSYFSHSFFYIFVSLFPLPYLCFLSYYFSITVCLFLPLLSVSFPFSLSISFLFLCYLFVSISSPSLSSFTFFYLYFFYFSFFSSFYPTFISSFLSVFYSLGCFSLFIFLSFPLFSLFLFPPPFLNCHLCFPVSFLFVPVIVTQRQSQSKKTEKCLQIATDSFVILRILACLHFGSDLSTLLYLNPFRGQLGHSSLFSCQAFLSLLDTVAF</sequence>
<evidence type="ECO:0000256" key="1">
    <source>
        <dbReference type="SAM" id="Phobius"/>
    </source>
</evidence>